<dbReference type="Gene3D" id="1.10.8.60">
    <property type="match status" value="2"/>
</dbReference>
<evidence type="ECO:0000256" key="1">
    <source>
        <dbReference type="ARBA" id="ARBA00022737"/>
    </source>
</evidence>
<dbReference type="GO" id="GO:0005737">
    <property type="term" value="C:cytoplasm"/>
    <property type="evidence" value="ECO:0007669"/>
    <property type="project" value="TreeGrafter"/>
</dbReference>
<keyword evidence="2" id="KW-0547">Nucleotide-binding</keyword>
<feature type="domain" description="AAA+ ATPase" evidence="4">
    <location>
        <begin position="283"/>
        <end position="415"/>
    </location>
</feature>
<keyword evidence="3" id="KW-0067">ATP-binding</keyword>
<sequence length="762" mass="85969">MPPKSRKSLAFWQSCDSCSCVLNAKDLEGHSLSCPPSNTNWTHSYIQDGELYGFAEDMDEKDLPSDLRPDMLEALVFLSQSAMQLCGFVIGFPVVLQMGSDVVCKKAWPTSEGSLTRIRLSVKSLEFGWNHKLNSNLIKVSKLIKKPNLAKEVYFDFEDRNDISESDMEILKHLIQSKTRHNIYSPGFHVKVSFYGKCLPVKLISYKSVTDVDDVSAEMSKLTLSEEYFTPTNVTTFKLMEKQSEQKKIKRKLKFGGYRFIIDEIMKNIFFTFNSKNSLSRSRCCGILIYGIHGTGKTLLTNYLAQEAKVPTVEVKGMELFSKYYGETEARLRQTFESAVQQCPSILIIDNIENLCPKKGTDLERRVASTLLSQFDAIHDKNIVVLATSTRTDDIETSLRRPGRLEYEFEIPVPTPNDRLQILESLVDDERLKETINEISHSTHGFVAADLASVVTKAICRATLEKRDSIFPEDLFWGYSQVKPSAMREISIQIPNVKWSDIGGQEDLKLKLQQSVEWPIKYPDSFKRLGIKPPRGVLMFGPPGCSKTLVAKALATETALNFLSVKGSDIFSKWVGESERAMRDLFKRARTVAPAIIFLDEVDALGSERDSSSSGGSTVHERVLSQLLTEMDGIQPLDNVITIAATNRPDRIDKALLRPGRLDRLIYVPLPDDRTRREIFKLKFKKMPIDKSVELEKLVHATEGYSGAEVVAVCEEAAMQALEENIHACETTMAHFDKAVDIVKPRTPSSLIKLYENYINKT</sequence>
<keyword evidence="1" id="KW-0677">Repeat</keyword>
<keyword evidence="6" id="KW-1185">Reference proteome</keyword>
<feature type="domain" description="AAA+ ATPase" evidence="4">
    <location>
        <begin position="533"/>
        <end position="672"/>
    </location>
</feature>
<dbReference type="GeneID" id="106662438"/>
<evidence type="ECO:0000259" key="4">
    <source>
        <dbReference type="SMART" id="SM00382"/>
    </source>
</evidence>
<dbReference type="Gene3D" id="3.40.50.300">
    <property type="entry name" value="P-loop containing nucleotide triphosphate hydrolases"/>
    <property type="match status" value="2"/>
</dbReference>
<dbReference type="RefSeq" id="XP_014242019.1">
    <property type="nucleotide sequence ID" value="XM_014386533.2"/>
</dbReference>
<dbReference type="PANTHER" id="PTHR23077:SF27">
    <property type="entry name" value="ATPASE FAMILY GENE 2 PROTEIN HOMOLOG A"/>
    <property type="match status" value="1"/>
</dbReference>
<dbReference type="AlphaFoldDB" id="A0A8I6TDS3"/>
<dbReference type="InterPro" id="IPR041569">
    <property type="entry name" value="AAA_lid_3"/>
</dbReference>
<dbReference type="Pfam" id="PF17862">
    <property type="entry name" value="AAA_lid_3"/>
    <property type="match status" value="1"/>
</dbReference>
<dbReference type="PANTHER" id="PTHR23077">
    <property type="entry name" value="AAA-FAMILY ATPASE"/>
    <property type="match status" value="1"/>
</dbReference>
<dbReference type="OrthoDB" id="27435at2759"/>
<dbReference type="PROSITE" id="PS00674">
    <property type="entry name" value="AAA"/>
    <property type="match status" value="1"/>
</dbReference>
<dbReference type="FunFam" id="3.40.50.300:FF:000661">
    <property type="entry name" value="calmodulin-interacting protein 111 isoform X1"/>
    <property type="match status" value="1"/>
</dbReference>
<accession>A0A8I6TDS3</accession>
<dbReference type="KEGG" id="clec:106662438"/>
<evidence type="ECO:0000256" key="2">
    <source>
        <dbReference type="ARBA" id="ARBA00022741"/>
    </source>
</evidence>
<dbReference type="CDD" id="cd19511">
    <property type="entry name" value="RecA-like_CDC48_r2-like"/>
    <property type="match status" value="1"/>
</dbReference>
<reference evidence="5" key="1">
    <citation type="submission" date="2022-01" db="UniProtKB">
        <authorList>
            <consortium name="EnsemblMetazoa"/>
        </authorList>
    </citation>
    <scope>IDENTIFICATION</scope>
</reference>
<dbReference type="SMART" id="SM00382">
    <property type="entry name" value="AAA"/>
    <property type="match status" value="2"/>
</dbReference>
<dbReference type="EnsemblMetazoa" id="XM_014386533.2">
    <property type="protein sequence ID" value="XP_014242019.1"/>
    <property type="gene ID" value="LOC106662438"/>
</dbReference>
<dbReference type="InterPro" id="IPR003959">
    <property type="entry name" value="ATPase_AAA_core"/>
</dbReference>
<dbReference type="InterPro" id="IPR027417">
    <property type="entry name" value="P-loop_NTPase"/>
</dbReference>
<dbReference type="OMA" id="DMEFEIY"/>
<evidence type="ECO:0000256" key="3">
    <source>
        <dbReference type="ARBA" id="ARBA00022840"/>
    </source>
</evidence>
<proteinExistence type="predicted"/>
<organism evidence="5 6">
    <name type="scientific">Cimex lectularius</name>
    <name type="common">Bed bug</name>
    <name type="synonym">Acanthia lectularia</name>
    <dbReference type="NCBI Taxonomy" id="79782"/>
    <lineage>
        <taxon>Eukaryota</taxon>
        <taxon>Metazoa</taxon>
        <taxon>Ecdysozoa</taxon>
        <taxon>Arthropoda</taxon>
        <taxon>Hexapoda</taxon>
        <taxon>Insecta</taxon>
        <taxon>Pterygota</taxon>
        <taxon>Neoptera</taxon>
        <taxon>Paraneoptera</taxon>
        <taxon>Hemiptera</taxon>
        <taxon>Heteroptera</taxon>
        <taxon>Panheteroptera</taxon>
        <taxon>Cimicomorpha</taxon>
        <taxon>Cimicidae</taxon>
        <taxon>Cimex</taxon>
    </lineage>
</organism>
<dbReference type="Proteomes" id="UP000494040">
    <property type="component" value="Unassembled WGS sequence"/>
</dbReference>
<dbReference type="FunFam" id="1.10.8.60:FF:000069">
    <property type="entry name" value="spermatogenesis-associated protein 5 isoform X1"/>
    <property type="match status" value="1"/>
</dbReference>
<evidence type="ECO:0000313" key="5">
    <source>
        <dbReference type="EnsemblMetazoa" id="XP_014242019.1"/>
    </source>
</evidence>
<dbReference type="InterPro" id="IPR050168">
    <property type="entry name" value="AAA_ATPase_domain"/>
</dbReference>
<dbReference type="GO" id="GO:0016887">
    <property type="term" value="F:ATP hydrolysis activity"/>
    <property type="evidence" value="ECO:0007669"/>
    <property type="project" value="InterPro"/>
</dbReference>
<dbReference type="SUPFAM" id="SSF52540">
    <property type="entry name" value="P-loop containing nucleoside triphosphate hydrolases"/>
    <property type="match status" value="2"/>
</dbReference>
<evidence type="ECO:0000313" key="6">
    <source>
        <dbReference type="Proteomes" id="UP000494040"/>
    </source>
</evidence>
<dbReference type="InterPro" id="IPR003960">
    <property type="entry name" value="ATPase_AAA_CS"/>
</dbReference>
<dbReference type="GO" id="GO:0005524">
    <property type="term" value="F:ATP binding"/>
    <property type="evidence" value="ECO:0007669"/>
    <property type="project" value="UniProtKB-KW"/>
</dbReference>
<dbReference type="InterPro" id="IPR003593">
    <property type="entry name" value="AAA+_ATPase"/>
</dbReference>
<name>A0A8I6TDS3_CIMLE</name>
<protein>
    <recommendedName>
        <fullName evidence="4">AAA+ ATPase domain-containing protein</fullName>
    </recommendedName>
</protein>
<dbReference type="Pfam" id="PF00004">
    <property type="entry name" value="AAA"/>
    <property type="match status" value="2"/>
</dbReference>